<organism evidence="1 2">
    <name type="scientific">Panagrolaimus sp. ES5</name>
    <dbReference type="NCBI Taxonomy" id="591445"/>
    <lineage>
        <taxon>Eukaryota</taxon>
        <taxon>Metazoa</taxon>
        <taxon>Ecdysozoa</taxon>
        <taxon>Nematoda</taxon>
        <taxon>Chromadorea</taxon>
        <taxon>Rhabditida</taxon>
        <taxon>Tylenchina</taxon>
        <taxon>Panagrolaimomorpha</taxon>
        <taxon>Panagrolaimoidea</taxon>
        <taxon>Panagrolaimidae</taxon>
        <taxon>Panagrolaimus</taxon>
    </lineage>
</organism>
<evidence type="ECO:0000313" key="1">
    <source>
        <dbReference type="Proteomes" id="UP000887579"/>
    </source>
</evidence>
<accession>A0AC34FT38</accession>
<name>A0AC34FT38_9BILA</name>
<protein>
    <submittedName>
        <fullName evidence="2">Uncharacterized protein</fullName>
    </submittedName>
</protein>
<sequence length="272" mass="29642">MGRRFEGKVVIVTGSSAGIGRSALIAYAKEGASVVLHGINSERIQQTEKALKDAGILAEKMLVIAGPIEKEETQQKLINETIAKFGRLDVLVNNAGLTVGKNMDPLTVENFDFVMSVNLRAPFRLIELALPHLKKTKGNIINVSSVCGMCNPIAFEEFIVYGMTKSALDRMTKNYCVKLAEFGVRINNINPGPVETNIHDRNAPDNAPGGHGDKVQKLLNRCCPLRRGAAPEELDDVFLLLAEEKSTYITGACWEIDGGMVNFAPAPNDYQV</sequence>
<evidence type="ECO:0000313" key="2">
    <source>
        <dbReference type="WBParaSite" id="ES5_v2.g20440.t1"/>
    </source>
</evidence>
<dbReference type="Proteomes" id="UP000887579">
    <property type="component" value="Unplaced"/>
</dbReference>
<reference evidence="2" key="1">
    <citation type="submission" date="2022-11" db="UniProtKB">
        <authorList>
            <consortium name="WormBaseParasite"/>
        </authorList>
    </citation>
    <scope>IDENTIFICATION</scope>
</reference>
<proteinExistence type="predicted"/>
<dbReference type="WBParaSite" id="ES5_v2.g20440.t1">
    <property type="protein sequence ID" value="ES5_v2.g20440.t1"/>
    <property type="gene ID" value="ES5_v2.g20440"/>
</dbReference>